<keyword evidence="1" id="KW-0560">Oxidoreductase</keyword>
<reference evidence="3 4" key="1">
    <citation type="submission" date="2024-09" db="EMBL/GenBank/DDBJ databases">
        <title>Chromosome-scale assembly of Riccia fluitans.</title>
        <authorList>
            <person name="Paukszto L."/>
            <person name="Sawicki J."/>
            <person name="Karawczyk K."/>
            <person name="Piernik-Szablinska J."/>
            <person name="Szczecinska M."/>
            <person name="Mazdziarz M."/>
        </authorList>
    </citation>
    <scope>NUCLEOTIDE SEQUENCE [LARGE SCALE GENOMIC DNA]</scope>
    <source>
        <strain evidence="3">Rf_01</strain>
        <tissue evidence="3">Aerial parts of the thallus</tissue>
    </source>
</reference>
<dbReference type="InterPro" id="IPR050425">
    <property type="entry name" value="NAD(P)_dehydrat-like"/>
</dbReference>
<gene>
    <name evidence="3" type="ORF">R1flu_009118</name>
</gene>
<protein>
    <recommendedName>
        <fullName evidence="2">NAD-dependent epimerase/dehydratase domain-containing protein</fullName>
    </recommendedName>
</protein>
<organism evidence="3 4">
    <name type="scientific">Riccia fluitans</name>
    <dbReference type="NCBI Taxonomy" id="41844"/>
    <lineage>
        <taxon>Eukaryota</taxon>
        <taxon>Viridiplantae</taxon>
        <taxon>Streptophyta</taxon>
        <taxon>Embryophyta</taxon>
        <taxon>Marchantiophyta</taxon>
        <taxon>Marchantiopsida</taxon>
        <taxon>Marchantiidae</taxon>
        <taxon>Marchantiales</taxon>
        <taxon>Ricciaceae</taxon>
        <taxon>Riccia</taxon>
    </lineage>
</organism>
<accession>A0ABD1Z160</accession>
<feature type="domain" description="NAD-dependent epimerase/dehydratase" evidence="2">
    <location>
        <begin position="3"/>
        <end position="87"/>
    </location>
</feature>
<evidence type="ECO:0000313" key="4">
    <source>
        <dbReference type="Proteomes" id="UP001605036"/>
    </source>
</evidence>
<dbReference type="Pfam" id="PF01370">
    <property type="entry name" value="Epimerase"/>
    <property type="match status" value="1"/>
</dbReference>
<keyword evidence="4" id="KW-1185">Reference proteome</keyword>
<dbReference type="PANTHER" id="PTHR10366">
    <property type="entry name" value="NAD DEPENDENT EPIMERASE/DEHYDRATASE"/>
    <property type="match status" value="1"/>
</dbReference>
<evidence type="ECO:0000259" key="2">
    <source>
        <dbReference type="Pfam" id="PF01370"/>
    </source>
</evidence>
<dbReference type="Gene3D" id="3.40.50.720">
    <property type="entry name" value="NAD(P)-binding Rossmann-like Domain"/>
    <property type="match status" value="1"/>
</dbReference>
<proteinExistence type="predicted"/>
<dbReference type="InterPro" id="IPR036291">
    <property type="entry name" value="NAD(P)-bd_dom_sf"/>
</dbReference>
<sequence>MWYALAKTLAEKETWKFAEEHILDLVVVNAPFIVGSFQTPFPSSTVFLVLYHVQGKAEGYPNQIIRCVHIDDVVDAHFLVYETPEANGRYICSSLTAYWREIMSFIAQKWPRLPVPTRATGTENTKELIAHNTSCDRIKQLGLTGFKTLEEMFGDTIDDFRDKGLLPLPLNHLRESGCHKNYFILLCKELSHKHTPSMIAIIAINAFTANRC</sequence>
<name>A0ABD1Z160_9MARC</name>
<evidence type="ECO:0000313" key="3">
    <source>
        <dbReference type="EMBL" id="KAL2641531.1"/>
    </source>
</evidence>
<dbReference type="GO" id="GO:0016491">
    <property type="term" value="F:oxidoreductase activity"/>
    <property type="evidence" value="ECO:0007669"/>
    <property type="project" value="UniProtKB-KW"/>
</dbReference>
<dbReference type="InterPro" id="IPR001509">
    <property type="entry name" value="Epimerase_deHydtase"/>
</dbReference>
<dbReference type="EMBL" id="JBHFFA010000002">
    <property type="protein sequence ID" value="KAL2641531.1"/>
    <property type="molecule type" value="Genomic_DNA"/>
</dbReference>
<evidence type="ECO:0000256" key="1">
    <source>
        <dbReference type="ARBA" id="ARBA00023002"/>
    </source>
</evidence>
<dbReference type="AlphaFoldDB" id="A0ABD1Z160"/>
<dbReference type="PANTHER" id="PTHR10366:SF503">
    <property type="entry name" value="TETRAKETIDE ALPHA-PYRONE REDUCTASE 2"/>
    <property type="match status" value="1"/>
</dbReference>
<dbReference type="SUPFAM" id="SSF51735">
    <property type="entry name" value="NAD(P)-binding Rossmann-fold domains"/>
    <property type="match status" value="1"/>
</dbReference>
<dbReference type="Proteomes" id="UP001605036">
    <property type="component" value="Unassembled WGS sequence"/>
</dbReference>
<comment type="caution">
    <text evidence="3">The sequence shown here is derived from an EMBL/GenBank/DDBJ whole genome shotgun (WGS) entry which is preliminary data.</text>
</comment>